<comment type="subcellular location">
    <subcellularLocation>
        <location evidence="1">Membrane</location>
        <topology evidence="1">Multi-pass membrane protein</topology>
    </subcellularLocation>
</comment>
<organism evidence="13 14">
    <name type="scientific">Nephila pilipes</name>
    <name type="common">Giant wood spider</name>
    <name type="synonym">Nephila maculata</name>
    <dbReference type="NCBI Taxonomy" id="299642"/>
    <lineage>
        <taxon>Eukaryota</taxon>
        <taxon>Metazoa</taxon>
        <taxon>Ecdysozoa</taxon>
        <taxon>Arthropoda</taxon>
        <taxon>Chelicerata</taxon>
        <taxon>Arachnida</taxon>
        <taxon>Araneae</taxon>
        <taxon>Araneomorphae</taxon>
        <taxon>Entelegynae</taxon>
        <taxon>Araneoidea</taxon>
        <taxon>Nephilidae</taxon>
        <taxon>Nephila</taxon>
    </lineage>
</organism>
<dbReference type="GO" id="GO:0016020">
    <property type="term" value="C:membrane"/>
    <property type="evidence" value="ECO:0007669"/>
    <property type="project" value="UniProtKB-SubCell"/>
</dbReference>
<feature type="region of interest" description="Disordered" evidence="10">
    <location>
        <begin position="1912"/>
        <end position="1937"/>
    </location>
</feature>
<evidence type="ECO:0000256" key="5">
    <source>
        <dbReference type="ARBA" id="ARBA00022989"/>
    </source>
</evidence>
<dbReference type="GO" id="GO:0005262">
    <property type="term" value="F:calcium channel activity"/>
    <property type="evidence" value="ECO:0007669"/>
    <property type="project" value="TreeGrafter"/>
</dbReference>
<dbReference type="Pfam" id="PF08016">
    <property type="entry name" value="PKD_channel"/>
    <property type="match status" value="1"/>
</dbReference>
<evidence type="ECO:0000256" key="7">
    <source>
        <dbReference type="ARBA" id="ARBA00023180"/>
    </source>
</evidence>
<dbReference type="GO" id="GO:0005509">
    <property type="term" value="F:calcium ion binding"/>
    <property type="evidence" value="ECO:0007669"/>
    <property type="project" value="InterPro"/>
</dbReference>
<dbReference type="FunFam" id="1.10.287.70:FF:000086">
    <property type="entry name" value="Polycystic kidney disease 2"/>
    <property type="match status" value="1"/>
</dbReference>
<comment type="caution">
    <text evidence="13">The sequence shown here is derived from an EMBL/GenBank/DDBJ whole genome shotgun (WGS) entry which is preliminary data.</text>
</comment>
<dbReference type="InterPro" id="IPR046791">
    <property type="entry name" value="Polycystin_dom"/>
</dbReference>
<dbReference type="InterPro" id="IPR003915">
    <property type="entry name" value="PKD_2"/>
</dbReference>
<dbReference type="InterPro" id="IPR036392">
    <property type="entry name" value="PLAT/LH2_dom_sf"/>
</dbReference>
<dbReference type="Gene3D" id="2.60.220.50">
    <property type="match status" value="1"/>
</dbReference>
<evidence type="ECO:0000259" key="12">
    <source>
        <dbReference type="PROSITE" id="PS50095"/>
    </source>
</evidence>
<feature type="transmembrane region" description="Helical" evidence="11">
    <location>
        <begin position="1598"/>
        <end position="1618"/>
    </location>
</feature>
<feature type="transmembrane region" description="Helical" evidence="11">
    <location>
        <begin position="941"/>
        <end position="961"/>
    </location>
</feature>
<evidence type="ECO:0000256" key="11">
    <source>
        <dbReference type="SAM" id="Phobius"/>
    </source>
</evidence>
<feature type="transmembrane region" description="Helical" evidence="11">
    <location>
        <begin position="1790"/>
        <end position="1812"/>
    </location>
</feature>
<evidence type="ECO:0000313" key="14">
    <source>
        <dbReference type="Proteomes" id="UP000887013"/>
    </source>
</evidence>
<dbReference type="Proteomes" id="UP000887013">
    <property type="component" value="Unassembled WGS sequence"/>
</dbReference>
<keyword evidence="14" id="KW-1185">Reference proteome</keyword>
<dbReference type="InterPro" id="IPR000203">
    <property type="entry name" value="GPS"/>
</dbReference>
<dbReference type="Gene3D" id="1.10.287.70">
    <property type="match status" value="1"/>
</dbReference>
<feature type="transmembrane region" description="Helical" evidence="11">
    <location>
        <begin position="1728"/>
        <end position="1750"/>
    </location>
</feature>
<feature type="transmembrane region" description="Helical" evidence="11">
    <location>
        <begin position="1193"/>
        <end position="1214"/>
    </location>
</feature>
<dbReference type="OrthoDB" id="6430541at2759"/>
<reference evidence="13" key="1">
    <citation type="submission" date="2020-08" db="EMBL/GenBank/DDBJ databases">
        <title>Multicomponent nature underlies the extraordinary mechanical properties of spider dragline silk.</title>
        <authorList>
            <person name="Kono N."/>
            <person name="Nakamura H."/>
            <person name="Mori M."/>
            <person name="Yoshida Y."/>
            <person name="Ohtoshi R."/>
            <person name="Malay A.D."/>
            <person name="Moran D.A.P."/>
            <person name="Tomita M."/>
            <person name="Numata K."/>
            <person name="Arakawa K."/>
        </authorList>
    </citation>
    <scope>NUCLEOTIDE SEQUENCE</scope>
</reference>
<dbReference type="SMART" id="SM00308">
    <property type="entry name" value="LH2"/>
    <property type="match status" value="1"/>
</dbReference>
<dbReference type="GO" id="GO:0050982">
    <property type="term" value="P:detection of mechanical stimulus"/>
    <property type="evidence" value="ECO:0007669"/>
    <property type="project" value="TreeGrafter"/>
</dbReference>
<accession>A0A8X6QYZ6</accession>
<dbReference type="InterPro" id="IPR013122">
    <property type="entry name" value="PKD1_2_channel"/>
</dbReference>
<gene>
    <name evidence="13" type="primary">Pkd1l2</name>
    <name evidence="13" type="ORF">NPIL_610971</name>
</gene>
<dbReference type="SMART" id="SM00303">
    <property type="entry name" value="GPS"/>
    <property type="match status" value="1"/>
</dbReference>
<evidence type="ECO:0000256" key="2">
    <source>
        <dbReference type="ARBA" id="ARBA00007200"/>
    </source>
</evidence>
<dbReference type="PROSITE" id="PS50095">
    <property type="entry name" value="PLAT"/>
    <property type="match status" value="1"/>
</dbReference>
<feature type="transmembrane region" description="Helical" evidence="11">
    <location>
        <begin position="1638"/>
        <end position="1656"/>
    </location>
</feature>
<keyword evidence="3 11" id="KW-0812">Transmembrane</keyword>
<evidence type="ECO:0000256" key="4">
    <source>
        <dbReference type="ARBA" id="ARBA00022729"/>
    </source>
</evidence>
<dbReference type="Pfam" id="PF01477">
    <property type="entry name" value="PLAT"/>
    <property type="match status" value="1"/>
</dbReference>
<dbReference type="InterPro" id="IPR001024">
    <property type="entry name" value="PLAT/LH2_dom"/>
</dbReference>
<dbReference type="Pfam" id="PF20519">
    <property type="entry name" value="Polycystin_dom"/>
    <property type="match status" value="1"/>
</dbReference>
<keyword evidence="4" id="KW-0732">Signal</keyword>
<evidence type="ECO:0000256" key="1">
    <source>
        <dbReference type="ARBA" id="ARBA00004141"/>
    </source>
</evidence>
<protein>
    <submittedName>
        <fullName evidence="13">Polycystic kidney disease protein 1-like 2</fullName>
    </submittedName>
</protein>
<dbReference type="Gene3D" id="2.60.60.20">
    <property type="entry name" value="PLAT/LH2 domain"/>
    <property type="match status" value="1"/>
</dbReference>
<proteinExistence type="inferred from homology"/>
<dbReference type="SUPFAM" id="SSF49723">
    <property type="entry name" value="Lipase/lipooxygenase domain (PLAT/LH2 domain)"/>
    <property type="match status" value="1"/>
</dbReference>
<evidence type="ECO:0000256" key="10">
    <source>
        <dbReference type="SAM" id="MobiDB-lite"/>
    </source>
</evidence>
<feature type="transmembrane region" description="Helical" evidence="11">
    <location>
        <begin position="1337"/>
        <end position="1357"/>
    </location>
</feature>
<evidence type="ECO:0000256" key="6">
    <source>
        <dbReference type="ARBA" id="ARBA00023136"/>
    </source>
</evidence>
<keyword evidence="6 11" id="KW-0472">Membrane</keyword>
<dbReference type="InterPro" id="IPR002859">
    <property type="entry name" value="PKD/REJ-like"/>
</dbReference>
<name>A0A8X6QYZ6_NEPPI</name>
<keyword evidence="7" id="KW-0325">Glycoprotein</keyword>
<evidence type="ECO:0000256" key="3">
    <source>
        <dbReference type="ARBA" id="ARBA00022692"/>
    </source>
</evidence>
<dbReference type="Pfam" id="PF01825">
    <property type="entry name" value="GPS"/>
    <property type="match status" value="1"/>
</dbReference>
<sequence length="1937" mass="221307">MDAQETSQHVAILARALKGADTLGRSRNKMLFQLSNYEVTWFCIRSDKNESLTTLGKYEYDQGNPSKPIKDRSSINENDDKGGCFGKGPGLIEIGSSDYELNSNTFWTWGATYKISAVIKKDEKVTEGQLLIKVLEERPPSLRVMCEKRIACFPDLQGLYINPNAWIPLRVECIQDCGNGSLQYEWNVYASNLKTWERTPIENWEKCVKMDFDRMGLNQSLYTENPDVNVFLVEVTGIIPDSNVPSGISSLFLIINHPPENGKCSINASSGMALLDFFMIQFSGWEDEEEHEIEDYSIYVKYNNETLRLSYGMKTKVLVVLPFGDLEIWCSIQDHLGAVTMYSAANFSTGLPTEEELEEYDNQRYFDKALAEGKMALASQIIIAKNSILMEYRRLRNRHGDFDDVSEHAIDMRWHEYLELDGIDSSYYTPQARDEIREELREVMERQMDRDAEVKNREITRLLRLPMEALPDAEIFGGALSAVADNGPTDLSGKLKIMRGMENMFQIINITDTPHPEDKKIVFSQFGNLADTIAGSLAESNIGGNFLPGEIKRAEEELDYNATEPNYFIFYVEGNRTEVQLHLRDRAVEAAKEDQSSEAKEMVVKIKDMISTIQQSCMEEIMVGPEPFYTESRSGFQMTFFKNYVSNLSGEVIQQGSSTISLPNLCSVLNDSCEGNDLAIGVQAVRWTQPLESYGTGSSKLSENSNVIQIELTPREGNSTIPVSNSSEPFKICIPVSTDNSVSKMEYIVPSFSREDDILVYHTILIESPGLTATINIQPDVFSAPLIVLYKYGDLPSLMDFDDIMQIQDIQSENGVYSLFIGSDVISEGGKNLSIGIGHAANTTDLNLFFDNRDNYNLSVVNMTNQFSSNYSIEITTTGCYYFSDLEEKWSMKGCQVVASISGVTCCECNHLTSFGSGFFITPNEINFNYVFAHADFKNNVTIYATIIITFSFFILFLIYARWKDRKDVQKLGATPLPDNESADKYIYEILVFSGHQRNAGTKSNVFFIVSGEEDETEVRHIADDKRPILQKGSVDVFVMSVPRSLGQLNYLRIWHDNSGAGKWSSWYCQYIVFRDVQTGYKYEFLINRWFAVEHDDGMIDRLIPVAGKEQVTEFSHLFSTTSRRNLADSHLWFSVFLRPPRSRFTRVQRVCCCMGVLCLSMLSNAMYYERTSAKPASGGFKFGPLSLSPEQIGVGLITNFLIFPPTFIMIFFFRKSRPRKLRPSRIEEALRQQNIGTEPCALTMFTPPPPEANPVSDQKLADGIILMAIVASCMCRSIDYDEDDADEDEEDPHLRHDEEYLHDYKRSRHLTYQPMDVDALEEARKEREKEVKMYSVLREISAYFLFLWVIMILSYGNRDPNNFYLREALINGFIKPGDLWVEYNNVNTERRFWNWTYNALVPELFALPWYNGREPLGLRLYLDDRNNLKIGYAVLRQVRIQPKSCKVSWVMESITSDCAGFGNMVNEDGTLYTVGWRQVNSTETLVPPEYKYLTASQLKGYPFWGQIDWYGGGGYVVPLVARRDSDVKTLIKRLERLEKEGWIDKHTRAVFVEFGIYNAQINLFCAVTILAEFLPGGGVIPYYHIDPLRLLNYHTGFGLFQAAIEVIFVIFTLFFTVKELKSMCREGRAYFSQYWNIAELVSIIVSYTGIINHVYKIFITKEILRIFTETEGTGYVKLQEAVLLNELFCYQIGLVMSISTLKFLKLLRFNKRIGILSSTLRTCAQELQSYSVCLMVVFMAFVILFWLLLGRHVREFSTFIYSFESSISMMLKKFNYDDMYAAQPILTPIAFFTFSLATAVVLINILLSIIIRSFEDVKHDVSLQSNEYEILDFFINRVKMLTGIGTAKVRPLPSMYRDKKKPKDSVSSFPDKVDRLVDFINDFYFENQMDFSGKDFLKKMNSEISATAERETRKAKPVVASKSKIPKSVSERFDDF</sequence>
<feature type="transmembrane region" description="Helical" evidence="11">
    <location>
        <begin position="1148"/>
        <end position="1169"/>
    </location>
</feature>
<feature type="disulfide bond" evidence="8">
    <location>
        <begin position="1446"/>
        <end position="1459"/>
    </location>
</feature>
<comment type="caution">
    <text evidence="9">Lacks conserved residue(s) required for the propagation of feature annotation.</text>
</comment>
<feature type="domain" description="PLAT" evidence="12">
    <location>
        <begin position="986"/>
        <end position="1105"/>
    </location>
</feature>
<evidence type="ECO:0000313" key="13">
    <source>
        <dbReference type="EMBL" id="GFU44316.1"/>
    </source>
</evidence>
<dbReference type="InterPro" id="IPR046338">
    <property type="entry name" value="GAIN_dom_sf"/>
</dbReference>
<evidence type="ECO:0000256" key="9">
    <source>
        <dbReference type="PROSITE-ProRule" id="PRU00152"/>
    </source>
</evidence>
<dbReference type="PRINTS" id="PR01433">
    <property type="entry name" value="POLYCYSTIN2"/>
</dbReference>
<dbReference type="FunFam" id="2.60.60.20:FF:000022">
    <property type="entry name" value="Uncharacterized protein"/>
    <property type="match status" value="1"/>
</dbReference>
<evidence type="ECO:0000256" key="8">
    <source>
        <dbReference type="PIRSR" id="PIRSR603915-2"/>
    </source>
</evidence>
<comment type="similarity">
    <text evidence="2">Belongs to the polycystin family.</text>
</comment>
<dbReference type="Pfam" id="PF02010">
    <property type="entry name" value="REJ"/>
    <property type="match status" value="1"/>
</dbReference>
<keyword evidence="5 11" id="KW-1133">Transmembrane helix</keyword>
<feature type="transmembrane region" description="Helical" evidence="11">
    <location>
        <begin position="1564"/>
        <end position="1586"/>
    </location>
</feature>
<feature type="transmembrane region" description="Helical" evidence="11">
    <location>
        <begin position="1688"/>
        <end position="1708"/>
    </location>
</feature>
<dbReference type="PANTHER" id="PTHR10877:SF150">
    <property type="entry name" value="REJ DOMAIN-CONTAINING PROTEIN"/>
    <property type="match status" value="1"/>
</dbReference>
<dbReference type="PANTHER" id="PTHR10877">
    <property type="entry name" value="POLYCYSTIN FAMILY MEMBER"/>
    <property type="match status" value="1"/>
</dbReference>
<dbReference type="InterPro" id="IPR051223">
    <property type="entry name" value="Polycystin"/>
</dbReference>
<dbReference type="EMBL" id="BMAW01085748">
    <property type="protein sequence ID" value="GFU44316.1"/>
    <property type="molecule type" value="Genomic_DNA"/>
</dbReference>